<keyword evidence="2" id="KW-0472">Membrane</keyword>
<keyword evidence="2" id="KW-0812">Transmembrane</keyword>
<evidence type="ECO:0000256" key="1">
    <source>
        <dbReference type="SAM" id="MobiDB-lite"/>
    </source>
</evidence>
<name>D8Q4K3_SCHCM</name>
<feature type="transmembrane region" description="Helical" evidence="2">
    <location>
        <begin position="208"/>
        <end position="232"/>
    </location>
</feature>
<evidence type="ECO:0000256" key="2">
    <source>
        <dbReference type="SAM" id="Phobius"/>
    </source>
</evidence>
<dbReference type="Proteomes" id="UP000007431">
    <property type="component" value="Unassembled WGS sequence"/>
</dbReference>
<sequence length="396" mass="42682">MRRAEPKALLIFAQRLYAARRTISDVDGSIQYIPAKSWEAHACEGDNCPPDGEQQTWHASVYDPSSEQEVAMKLNFTGVAIDIYLTLPSTGDSPSLTRCNFTIDGEQVRAEGGAASASFSQAAYSSEMQYSQLVYTSASLENIEHELTISAYGKQGLYIGFSHVIVTHNDPDIYATGVSTFPGVQVKPSSSPDHSQSRSTGAGQHRTAIIIGLSITCLLLLLLTSLLTLYFIRRRRRRLRADRETTKHTESQSVKDPTPAYLNAQPSLPSILSFNAISVAPSTSLTSDFSYFDRYLSEAGSSASVWSGPDLISSTRAVSARPGPAGRAVPSSDRTSKTGPPSSTRTLSSRTRCVLSRSATIMTGSSSSKRCADGGDLGFERLNEQGVAAEQSSEKP</sequence>
<feature type="region of interest" description="Disordered" evidence="1">
    <location>
        <begin position="316"/>
        <end position="350"/>
    </location>
</feature>
<dbReference type="KEGG" id="scm:SCHCO_02542544"/>
<dbReference type="InParanoid" id="D8Q4K3"/>
<dbReference type="GeneID" id="9596237"/>
<feature type="region of interest" description="Disordered" evidence="1">
    <location>
        <begin position="241"/>
        <end position="260"/>
    </location>
</feature>
<dbReference type="VEuPathDB" id="FungiDB:SCHCODRAFT_02542544"/>
<dbReference type="OrthoDB" id="2758521at2759"/>
<proteinExistence type="predicted"/>
<organism evidence="4">
    <name type="scientific">Schizophyllum commune (strain H4-8 / FGSC 9210)</name>
    <name type="common">Split gill fungus</name>
    <dbReference type="NCBI Taxonomy" id="578458"/>
    <lineage>
        <taxon>Eukaryota</taxon>
        <taxon>Fungi</taxon>
        <taxon>Dikarya</taxon>
        <taxon>Basidiomycota</taxon>
        <taxon>Agaricomycotina</taxon>
        <taxon>Agaricomycetes</taxon>
        <taxon>Agaricomycetidae</taxon>
        <taxon>Agaricales</taxon>
        <taxon>Schizophyllaceae</taxon>
        <taxon>Schizophyllum</taxon>
    </lineage>
</organism>
<evidence type="ECO:0000313" key="3">
    <source>
        <dbReference type="EMBL" id="EFI96809.1"/>
    </source>
</evidence>
<evidence type="ECO:0000313" key="4">
    <source>
        <dbReference type="Proteomes" id="UP000007431"/>
    </source>
</evidence>
<reference evidence="3 4" key="1">
    <citation type="journal article" date="2010" name="Nat. Biotechnol.">
        <title>Genome sequence of the model mushroom Schizophyllum commune.</title>
        <authorList>
            <person name="Ohm R.A."/>
            <person name="de Jong J.F."/>
            <person name="Lugones L.G."/>
            <person name="Aerts A."/>
            <person name="Kothe E."/>
            <person name="Stajich J.E."/>
            <person name="de Vries R.P."/>
            <person name="Record E."/>
            <person name="Levasseur A."/>
            <person name="Baker S.E."/>
            <person name="Bartholomew K.A."/>
            <person name="Coutinho P.M."/>
            <person name="Erdmann S."/>
            <person name="Fowler T.J."/>
            <person name="Gathman A.C."/>
            <person name="Lombard V."/>
            <person name="Henrissat B."/>
            <person name="Knabe N."/>
            <person name="Kuees U."/>
            <person name="Lilly W.W."/>
            <person name="Lindquist E."/>
            <person name="Lucas S."/>
            <person name="Magnuson J.K."/>
            <person name="Piumi F."/>
            <person name="Raudaskoski M."/>
            <person name="Salamov A."/>
            <person name="Schmutz J."/>
            <person name="Schwarze F.W.M.R."/>
            <person name="vanKuyk P.A."/>
            <person name="Horton J.S."/>
            <person name="Grigoriev I.V."/>
            <person name="Woesten H.A.B."/>
        </authorList>
    </citation>
    <scope>NUCLEOTIDE SEQUENCE [LARGE SCALE GENOMIC DNA]</scope>
    <source>
        <strain evidence="4">H4-8 / FGSC 9210</strain>
    </source>
</reference>
<dbReference type="Gene3D" id="2.60.120.260">
    <property type="entry name" value="Galactose-binding domain-like"/>
    <property type="match status" value="1"/>
</dbReference>
<accession>D8Q4K3</accession>
<keyword evidence="2" id="KW-1133">Transmembrane helix</keyword>
<feature type="non-terminal residue" evidence="3">
    <location>
        <position position="396"/>
    </location>
</feature>
<protein>
    <submittedName>
        <fullName evidence="3">Uncharacterized protein</fullName>
    </submittedName>
</protein>
<dbReference type="AlphaFoldDB" id="D8Q4K3"/>
<dbReference type="STRING" id="578458.D8Q4K3"/>
<dbReference type="HOGENOM" id="CLU_696681_0_0_1"/>
<keyword evidence="4" id="KW-1185">Reference proteome</keyword>
<dbReference type="EMBL" id="GL377306">
    <property type="protein sequence ID" value="EFI96809.1"/>
    <property type="molecule type" value="Genomic_DNA"/>
</dbReference>
<gene>
    <name evidence="3" type="ORF">SCHCODRAFT_108913</name>
</gene>
<dbReference type="RefSeq" id="XP_003031712.1">
    <property type="nucleotide sequence ID" value="XM_003031666.1"/>
</dbReference>
<feature type="compositionally biased region" description="Basic and acidic residues" evidence="1">
    <location>
        <begin position="241"/>
        <end position="250"/>
    </location>
</feature>